<dbReference type="KEGG" id="snan:I6N98_08795"/>
<dbReference type="GO" id="GO:0004725">
    <property type="term" value="F:protein tyrosine phosphatase activity"/>
    <property type="evidence" value="ECO:0007669"/>
    <property type="project" value="UniProtKB-EC"/>
</dbReference>
<dbReference type="PANTHER" id="PTHR11717">
    <property type="entry name" value="LOW MOLECULAR WEIGHT PROTEIN TYROSINE PHOSPHATASE"/>
    <property type="match status" value="1"/>
</dbReference>
<keyword evidence="4" id="KW-0904">Protein phosphatase</keyword>
<feature type="domain" description="Phosphotyrosine protein phosphatase I" evidence="6">
    <location>
        <begin position="3"/>
        <end position="152"/>
    </location>
</feature>
<keyword evidence="8" id="KW-1185">Reference proteome</keyword>
<protein>
    <recommendedName>
        <fullName evidence="2">protein-tyrosine-phosphatase</fullName>
        <ecNumber evidence="2">3.1.3.48</ecNumber>
    </recommendedName>
</protein>
<organism evidence="7 8">
    <name type="scientific">Spongiibacter nanhainus</name>
    <dbReference type="NCBI Taxonomy" id="2794344"/>
    <lineage>
        <taxon>Bacteria</taxon>
        <taxon>Pseudomonadati</taxon>
        <taxon>Pseudomonadota</taxon>
        <taxon>Gammaproteobacteria</taxon>
        <taxon>Cellvibrionales</taxon>
        <taxon>Spongiibacteraceae</taxon>
        <taxon>Spongiibacter</taxon>
    </lineage>
</organism>
<proteinExistence type="inferred from homology"/>
<evidence type="ECO:0000259" key="6">
    <source>
        <dbReference type="SMART" id="SM00226"/>
    </source>
</evidence>
<dbReference type="InterPro" id="IPR017867">
    <property type="entry name" value="Tyr_phospatase_low_mol_wt"/>
</dbReference>
<dbReference type="AlphaFoldDB" id="A0A7T4URW0"/>
<feature type="active site" evidence="5">
    <location>
        <position position="15"/>
    </location>
</feature>
<feature type="active site" description="Nucleophile" evidence="5">
    <location>
        <position position="9"/>
    </location>
</feature>
<evidence type="ECO:0000256" key="3">
    <source>
        <dbReference type="ARBA" id="ARBA00022801"/>
    </source>
</evidence>
<dbReference type="SMART" id="SM00226">
    <property type="entry name" value="LMWPc"/>
    <property type="match status" value="1"/>
</dbReference>
<name>A0A7T4URW0_9GAMM</name>
<reference evidence="7 8" key="1">
    <citation type="submission" date="2020-12" db="EMBL/GenBank/DDBJ databases">
        <authorList>
            <person name="Shan Y."/>
        </authorList>
    </citation>
    <scope>NUCLEOTIDE SEQUENCE [LARGE SCALE GENOMIC DNA]</scope>
    <source>
        <strain evidence="8">csc3.9</strain>
    </source>
</reference>
<comment type="similarity">
    <text evidence="1">Belongs to the low molecular weight phosphotyrosine protein phosphatase family.</text>
</comment>
<dbReference type="Proteomes" id="UP000596063">
    <property type="component" value="Chromosome"/>
</dbReference>
<keyword evidence="3" id="KW-0378">Hydrolase</keyword>
<dbReference type="Pfam" id="PF01451">
    <property type="entry name" value="LMWPc"/>
    <property type="match status" value="1"/>
</dbReference>
<evidence type="ECO:0000256" key="1">
    <source>
        <dbReference type="ARBA" id="ARBA00011063"/>
    </source>
</evidence>
<dbReference type="RefSeq" id="WP_198571396.1">
    <property type="nucleotide sequence ID" value="NZ_CP066167.1"/>
</dbReference>
<dbReference type="InterPro" id="IPR036196">
    <property type="entry name" value="Ptyr_pPase_sf"/>
</dbReference>
<accession>A0A7T4URW0</accession>
<sequence length="163" mass="17615">MAIHVVFVCLGNICRSPAARVIFDQRVAAAGLSDQLTSDACGTAAFNVGKPADPRATQAAAAAGYDLSAEVARQIDDSDYQQAHYLLAMDRKNLMQVECWATDQSAAEIRLLMEFAGAAKQAQLDDPYYGDASQFQRMISELESAVDGLLTFLIQRHALGNNN</sequence>
<dbReference type="Gene3D" id="3.40.50.2300">
    <property type="match status" value="1"/>
</dbReference>
<dbReference type="SUPFAM" id="SSF52788">
    <property type="entry name" value="Phosphotyrosine protein phosphatases I"/>
    <property type="match status" value="1"/>
</dbReference>
<evidence type="ECO:0000313" key="8">
    <source>
        <dbReference type="Proteomes" id="UP000596063"/>
    </source>
</evidence>
<dbReference type="CDD" id="cd16343">
    <property type="entry name" value="LMWPTP"/>
    <property type="match status" value="1"/>
</dbReference>
<evidence type="ECO:0000256" key="4">
    <source>
        <dbReference type="ARBA" id="ARBA00022912"/>
    </source>
</evidence>
<dbReference type="InterPro" id="IPR050438">
    <property type="entry name" value="LMW_PTPase"/>
</dbReference>
<evidence type="ECO:0000256" key="2">
    <source>
        <dbReference type="ARBA" id="ARBA00013064"/>
    </source>
</evidence>
<dbReference type="EC" id="3.1.3.48" evidence="2"/>
<evidence type="ECO:0000313" key="7">
    <source>
        <dbReference type="EMBL" id="QQD19912.1"/>
    </source>
</evidence>
<feature type="active site" description="Proton donor" evidence="5">
    <location>
        <position position="126"/>
    </location>
</feature>
<dbReference type="EMBL" id="CP066167">
    <property type="protein sequence ID" value="QQD19912.1"/>
    <property type="molecule type" value="Genomic_DNA"/>
</dbReference>
<dbReference type="InterPro" id="IPR023485">
    <property type="entry name" value="Ptyr_pPase"/>
</dbReference>
<evidence type="ECO:0000256" key="5">
    <source>
        <dbReference type="PIRSR" id="PIRSR617867-1"/>
    </source>
</evidence>
<dbReference type="PRINTS" id="PR00719">
    <property type="entry name" value="LMWPTPASE"/>
</dbReference>
<gene>
    <name evidence="7" type="ORF">I6N98_08795</name>
</gene>
<dbReference type="PANTHER" id="PTHR11717:SF7">
    <property type="entry name" value="LOW MOLECULAR WEIGHT PHOSPHOTYROSINE PROTEIN PHOSPHATASE"/>
    <property type="match status" value="1"/>
</dbReference>